<dbReference type="InterPro" id="IPR012910">
    <property type="entry name" value="Plug_dom"/>
</dbReference>
<evidence type="ECO:0000313" key="9">
    <source>
        <dbReference type="EMBL" id="RZS67129.1"/>
    </source>
</evidence>
<comment type="caution">
    <text evidence="9">The sequence shown here is derived from an EMBL/GenBank/DDBJ whole genome shotgun (WGS) entry which is preliminary data.</text>
</comment>
<evidence type="ECO:0000256" key="6">
    <source>
        <dbReference type="ARBA" id="ARBA00023237"/>
    </source>
</evidence>
<keyword evidence="3 7" id="KW-1134">Transmembrane beta strand</keyword>
<sequence>MKKSDKLLRASSAWMLLVFLLTSIALQAQTSRIQGRVLSKTNSTPLEGVTVNVKGTNTTTLTDADGRFTVDARSGDLLAISFVGHRPVEVKITEAASYEVLLEENISQLDDIVVIGYGTQKKKLVTGANLQVKGTDIQKQNTTNALQALQGQAPGVQITSTSGQPGAGMNVIIRGKGTIGNFGPLYVVDGVNTGDISYLNPADIESIDVLKDAASAAIYGSQGANGVILITTKSGRNSPRPAVTYDGFFGIQNPERKAKLLNAKEYATIMNEAAVNSGKQPYFTQEQISNLPVNTNWMDEMFVKDAATQNHVVGVTGGNNASVYSMSIGYTAQEGMVGGKSLSNYERYSLRLNSEHSLYQKIIRIGQHLTFNYEKSIGIGVGNIYNNTLRNAFGVSPFVPMYDSVGKFWDNSNSTWNNGEANPYALMHYTNQRRNNNQRVFGDIYLVVEPIKGLRYRSALGLNYTAYEGRSYSPIYKLSVYNFNDFTRAAQNMSRGRTLQFDNQLNYSRNIKGGHFVEAMVGTSAIKTQNAGMYGQNRDLILADLRYAWLTNATNTDGANISLNGAPYEEALLSYYGRLQYNFNEKFLFNATIRADASSKFADGHRWGYFPSFSAGWIASNESFLQSSSWLNFLKLRASWGQVGNQAVDGNQYVTPIIFANTNYIFGNVEGINTPGAYPGRLSNPAIHWETGEQTNVGIDATVMKNLNINFDFYIKDTRDWLIRAPVLATAGAEAPVINGGTVRNTGVELGLNWRGKVGELSYTLNLNGAYNKNKIGKIPTQDGIVHGNTNTLYANSLEFYRAQDGYPVGVFWGLKTNGIFQSEAELAAHNKNGTMIQPNAQPGDVRYVDINNDGVINENDRSMIGDPNPDLTYGFGITAEYKGFDLIIQANGVAGNQLVQSWRNQSDAKANYSTAILDRWHGPGSSNRIPRVTEDNRNWTQFSDLYIHDGDFLRISNISVGYDFARIAKKSFLSKLRIYAAALNAITFTKYEGMDPEIGYGEGFSSGVDLGYYPRPRILMIGANFKF</sequence>
<dbReference type="Proteomes" id="UP000293874">
    <property type="component" value="Unassembled WGS sequence"/>
</dbReference>
<dbReference type="NCBIfam" id="TIGR04056">
    <property type="entry name" value="OMP_RagA_SusC"/>
    <property type="match status" value="1"/>
</dbReference>
<evidence type="ECO:0000256" key="7">
    <source>
        <dbReference type="PROSITE-ProRule" id="PRU01360"/>
    </source>
</evidence>
<keyword evidence="10" id="KW-1185">Reference proteome</keyword>
<evidence type="ECO:0000256" key="4">
    <source>
        <dbReference type="ARBA" id="ARBA00022692"/>
    </source>
</evidence>
<dbReference type="SUPFAM" id="SSF56935">
    <property type="entry name" value="Porins"/>
    <property type="match status" value="1"/>
</dbReference>
<keyword evidence="2 7" id="KW-0813">Transport</keyword>
<evidence type="ECO:0000256" key="1">
    <source>
        <dbReference type="ARBA" id="ARBA00004571"/>
    </source>
</evidence>
<dbReference type="InterPro" id="IPR036942">
    <property type="entry name" value="Beta-barrel_TonB_sf"/>
</dbReference>
<organism evidence="9 10">
    <name type="scientific">Pseudobacter ginsenosidimutans</name>
    <dbReference type="NCBI Taxonomy" id="661488"/>
    <lineage>
        <taxon>Bacteria</taxon>
        <taxon>Pseudomonadati</taxon>
        <taxon>Bacteroidota</taxon>
        <taxon>Chitinophagia</taxon>
        <taxon>Chitinophagales</taxon>
        <taxon>Chitinophagaceae</taxon>
        <taxon>Pseudobacter</taxon>
    </lineage>
</organism>
<comment type="subcellular location">
    <subcellularLocation>
        <location evidence="1 7">Cell outer membrane</location>
        <topology evidence="1 7">Multi-pass membrane protein</topology>
    </subcellularLocation>
</comment>
<evidence type="ECO:0000256" key="3">
    <source>
        <dbReference type="ARBA" id="ARBA00022452"/>
    </source>
</evidence>
<keyword evidence="4 7" id="KW-0812">Transmembrane</keyword>
<dbReference type="InterPro" id="IPR008969">
    <property type="entry name" value="CarboxyPept-like_regulatory"/>
</dbReference>
<evidence type="ECO:0000256" key="2">
    <source>
        <dbReference type="ARBA" id="ARBA00022448"/>
    </source>
</evidence>
<dbReference type="EMBL" id="SGXA01000004">
    <property type="protein sequence ID" value="RZS67129.1"/>
    <property type="molecule type" value="Genomic_DNA"/>
</dbReference>
<evidence type="ECO:0000259" key="8">
    <source>
        <dbReference type="Pfam" id="PF07715"/>
    </source>
</evidence>
<dbReference type="Gene3D" id="2.170.130.10">
    <property type="entry name" value="TonB-dependent receptor, plug domain"/>
    <property type="match status" value="1"/>
</dbReference>
<dbReference type="InterPro" id="IPR023996">
    <property type="entry name" value="TonB-dep_OMP_SusC/RagA"/>
</dbReference>
<dbReference type="SUPFAM" id="SSF49464">
    <property type="entry name" value="Carboxypeptidase regulatory domain-like"/>
    <property type="match status" value="1"/>
</dbReference>
<dbReference type="GO" id="GO:0009279">
    <property type="term" value="C:cell outer membrane"/>
    <property type="evidence" value="ECO:0007669"/>
    <property type="project" value="UniProtKB-SubCell"/>
</dbReference>
<evidence type="ECO:0000313" key="10">
    <source>
        <dbReference type="Proteomes" id="UP000293874"/>
    </source>
</evidence>
<dbReference type="Gene3D" id="2.40.170.20">
    <property type="entry name" value="TonB-dependent receptor, beta-barrel domain"/>
    <property type="match status" value="1"/>
</dbReference>
<dbReference type="AlphaFoldDB" id="A0A4Q7MKL6"/>
<dbReference type="Gene3D" id="2.60.40.1120">
    <property type="entry name" value="Carboxypeptidase-like, regulatory domain"/>
    <property type="match status" value="1"/>
</dbReference>
<dbReference type="InterPro" id="IPR039426">
    <property type="entry name" value="TonB-dep_rcpt-like"/>
</dbReference>
<keyword evidence="5 7" id="KW-0472">Membrane</keyword>
<proteinExistence type="inferred from homology"/>
<protein>
    <submittedName>
        <fullName evidence="9">TonB-linked SusC/RagA family outer membrane protein</fullName>
    </submittedName>
</protein>
<dbReference type="Pfam" id="PF13715">
    <property type="entry name" value="CarbopepD_reg_2"/>
    <property type="match status" value="1"/>
</dbReference>
<dbReference type="Pfam" id="PF07715">
    <property type="entry name" value="Plug"/>
    <property type="match status" value="1"/>
</dbReference>
<dbReference type="NCBIfam" id="TIGR04057">
    <property type="entry name" value="SusC_RagA_signa"/>
    <property type="match status" value="1"/>
</dbReference>
<dbReference type="RefSeq" id="WP_207234341.1">
    <property type="nucleotide sequence ID" value="NZ_CP042431.1"/>
</dbReference>
<name>A0A4Q7MKL6_9BACT</name>
<dbReference type="PROSITE" id="PS52016">
    <property type="entry name" value="TONB_DEPENDENT_REC_3"/>
    <property type="match status" value="1"/>
</dbReference>
<dbReference type="InterPro" id="IPR023997">
    <property type="entry name" value="TonB-dep_OMP_SusC/RagA_CS"/>
</dbReference>
<feature type="domain" description="TonB-dependent receptor plug" evidence="8">
    <location>
        <begin position="125"/>
        <end position="227"/>
    </location>
</feature>
<comment type="similarity">
    <text evidence="7">Belongs to the TonB-dependent receptor family.</text>
</comment>
<reference evidence="9 10" key="1">
    <citation type="submission" date="2019-02" db="EMBL/GenBank/DDBJ databases">
        <title>Genomic Encyclopedia of Type Strains, Phase IV (KMG-IV): sequencing the most valuable type-strain genomes for metagenomic binning, comparative biology and taxonomic classification.</title>
        <authorList>
            <person name="Goeker M."/>
        </authorList>
    </citation>
    <scope>NUCLEOTIDE SEQUENCE [LARGE SCALE GENOMIC DNA]</scope>
    <source>
        <strain evidence="9 10">DSM 18116</strain>
    </source>
</reference>
<dbReference type="InterPro" id="IPR037066">
    <property type="entry name" value="Plug_dom_sf"/>
</dbReference>
<evidence type="ECO:0000256" key="5">
    <source>
        <dbReference type="ARBA" id="ARBA00023136"/>
    </source>
</evidence>
<gene>
    <name evidence="9" type="ORF">EV199_5514</name>
</gene>
<accession>A0A4Q7MKL6</accession>
<keyword evidence="6 7" id="KW-0998">Cell outer membrane</keyword>